<protein>
    <submittedName>
        <fullName evidence="10">DUF4384 domain-containing protein</fullName>
    </submittedName>
    <submittedName>
        <fullName evidence="9">Outer membrane protein OmpA-like peptidoglycan-associated protein</fullName>
    </submittedName>
</protein>
<keyword evidence="12" id="KW-1185">Reference proteome</keyword>
<dbReference type="PROSITE" id="PS51123">
    <property type="entry name" value="OMPA_2"/>
    <property type="match status" value="1"/>
</dbReference>
<evidence type="ECO:0000256" key="1">
    <source>
        <dbReference type="ARBA" id="ARBA00004442"/>
    </source>
</evidence>
<comment type="subcellular location">
    <subcellularLocation>
        <location evidence="1">Cell outer membrane</location>
    </subcellularLocation>
</comment>
<evidence type="ECO:0000313" key="10">
    <source>
        <dbReference type="EMBL" id="RSB79407.1"/>
    </source>
</evidence>
<dbReference type="Pfam" id="PF14326">
    <property type="entry name" value="DUF4384"/>
    <property type="match status" value="1"/>
</dbReference>
<dbReference type="Pfam" id="PF00691">
    <property type="entry name" value="OmpA"/>
    <property type="match status" value="1"/>
</dbReference>
<evidence type="ECO:0000259" key="8">
    <source>
        <dbReference type="PROSITE" id="PS51123"/>
    </source>
</evidence>
<dbReference type="InterPro" id="IPR019734">
    <property type="entry name" value="TPR_rpt"/>
</dbReference>
<dbReference type="EMBL" id="JACHXH010000007">
    <property type="protein sequence ID" value="MBB3134636.1"/>
    <property type="molecule type" value="Genomic_DNA"/>
</dbReference>
<dbReference type="SUPFAM" id="SSF103088">
    <property type="entry name" value="OmpA-like"/>
    <property type="match status" value="1"/>
</dbReference>
<dbReference type="RefSeq" id="WP_125845484.1">
    <property type="nucleotide sequence ID" value="NZ_JACHXH010000007.1"/>
</dbReference>
<dbReference type="InterPro" id="IPR025493">
    <property type="entry name" value="DUF4384"/>
</dbReference>
<feature type="chain" id="PRO_5044600066" evidence="7">
    <location>
        <begin position="26"/>
        <end position="641"/>
    </location>
</feature>
<dbReference type="PRINTS" id="PR01021">
    <property type="entry name" value="OMPADOMAIN"/>
</dbReference>
<dbReference type="PANTHER" id="PTHR30329">
    <property type="entry name" value="STATOR ELEMENT OF FLAGELLAR MOTOR COMPLEX"/>
    <property type="match status" value="1"/>
</dbReference>
<accession>A0A3R9AW23</accession>
<proteinExistence type="predicted"/>
<organism evidence="10 11">
    <name type="scientific">Rhizobium pisi</name>
    <dbReference type="NCBI Taxonomy" id="574561"/>
    <lineage>
        <taxon>Bacteria</taxon>
        <taxon>Pseudomonadati</taxon>
        <taxon>Pseudomonadota</taxon>
        <taxon>Alphaproteobacteria</taxon>
        <taxon>Hyphomicrobiales</taxon>
        <taxon>Rhizobiaceae</taxon>
        <taxon>Rhizobium/Agrobacterium group</taxon>
        <taxon>Rhizobium</taxon>
    </lineage>
</organism>
<evidence type="ECO:0000313" key="11">
    <source>
        <dbReference type="Proteomes" id="UP000277279"/>
    </source>
</evidence>
<reference evidence="10 11" key="1">
    <citation type="submission" date="2018-11" db="EMBL/GenBank/DDBJ databases">
        <authorList>
            <person name="Huo Y."/>
        </authorList>
    </citation>
    <scope>NUCLEOTIDE SEQUENCE [LARGE SCALE GENOMIC DNA]</scope>
    <source>
        <strain evidence="10 11">DSM 30132</strain>
    </source>
</reference>
<evidence type="ECO:0000256" key="2">
    <source>
        <dbReference type="ARBA" id="ARBA00023136"/>
    </source>
</evidence>
<reference evidence="9 12" key="2">
    <citation type="submission" date="2020-08" db="EMBL/GenBank/DDBJ databases">
        <title>Genomic Encyclopedia of Type Strains, Phase III (KMG-III): the genomes of soil and plant-associated and newly described type strains.</title>
        <authorList>
            <person name="Whitman W."/>
        </authorList>
    </citation>
    <scope>NUCLEOTIDE SEQUENCE [LARGE SCALE GENOMIC DNA]</scope>
    <source>
        <strain evidence="9 12">CECT 4113</strain>
    </source>
</reference>
<gene>
    <name evidence="10" type="ORF">EFD55_13200</name>
    <name evidence="9" type="ORF">FHS26_002368</name>
</gene>
<evidence type="ECO:0000256" key="3">
    <source>
        <dbReference type="ARBA" id="ARBA00023237"/>
    </source>
</evidence>
<feature type="compositionally biased region" description="Polar residues" evidence="6">
    <location>
        <begin position="281"/>
        <end position="297"/>
    </location>
</feature>
<feature type="domain" description="OmpA-like" evidence="8">
    <location>
        <begin position="523"/>
        <end position="641"/>
    </location>
</feature>
<sequence length="641" mass="68014">MPNRKAILAAATFLSLFPMAPAVEAQNERTLTEAPAQTGPVSITFDRAEAKYAIGEVVGLFIQSTENAYVTVLNVSPNGSVVKLFPNKYQTDALVAAGKRVQVPDPASGARLQVSGPVGQEQIKIFYSSKPLTIFADLGGSGSGMFRSIDGGMDAVSRSLEEARSLGTKISSKTVMLTTVDSPAALPPSAVPPVAAAPAAKPAPVEQAAKPPVASAPKPKPVVKQEVAKKPEPVIEKPKKPAPKPVEQATSQPPKKYKIVTNLAPGQELAADELELIGPATGTSSNRPTQSSQSYQASRPKMPKLPMPQLKMPQFKLPGGFSIKMPQLNLGRSAESDQAGEEIETANADTPACNALLDKLNTAVAAKDIATAATEADAIAVSADCGQFQVNAQRRVAALRLSAAQEMMADNKPVADYEPLLVAADSPQVLWQASATLGEIYFSARRFADAAADYQQAIEIIKNETRTPKAPPADTISDLIQRAAQARILAANPTSDNPQGSFVPAEKDHRSGVLGGIYSENVRGIVPVSIPVPITFDFDKSSFTSIGTEAAQELLEALKEQKPGRVILIGHTDRRGADDYNQKLSERRAQAVADFLKSHGIDATIDAEGRGASEPVEVTATANLTEDDIDALNRRVEWRRE</sequence>
<dbReference type="InterPro" id="IPR006665">
    <property type="entry name" value="OmpA-like"/>
</dbReference>
<evidence type="ECO:0000313" key="9">
    <source>
        <dbReference type="EMBL" id="MBB3134636.1"/>
    </source>
</evidence>
<dbReference type="PROSITE" id="PS50005">
    <property type="entry name" value="TPR"/>
    <property type="match status" value="1"/>
</dbReference>
<dbReference type="AlphaFoldDB" id="A0A3R9AW23"/>
<dbReference type="GO" id="GO:0009279">
    <property type="term" value="C:cell outer membrane"/>
    <property type="evidence" value="ECO:0007669"/>
    <property type="project" value="UniProtKB-SubCell"/>
</dbReference>
<dbReference type="InterPro" id="IPR006664">
    <property type="entry name" value="OMP_bac"/>
</dbReference>
<feature type="region of interest" description="Disordered" evidence="6">
    <location>
        <begin position="202"/>
        <end position="257"/>
    </location>
</feature>
<dbReference type="Gene3D" id="3.30.1330.60">
    <property type="entry name" value="OmpA-like domain"/>
    <property type="match status" value="1"/>
</dbReference>
<keyword evidence="7" id="KW-0732">Signal</keyword>
<dbReference type="Proteomes" id="UP000277279">
    <property type="component" value="Unassembled WGS sequence"/>
</dbReference>
<dbReference type="CDD" id="cd07185">
    <property type="entry name" value="OmpA_C-like"/>
    <property type="match status" value="1"/>
</dbReference>
<evidence type="ECO:0000256" key="7">
    <source>
        <dbReference type="SAM" id="SignalP"/>
    </source>
</evidence>
<dbReference type="OrthoDB" id="9814546at2"/>
<dbReference type="InterPro" id="IPR050330">
    <property type="entry name" value="Bact_OuterMem_StrucFunc"/>
</dbReference>
<evidence type="ECO:0000313" key="12">
    <source>
        <dbReference type="Proteomes" id="UP000518315"/>
    </source>
</evidence>
<dbReference type="InterPro" id="IPR036737">
    <property type="entry name" value="OmpA-like_sf"/>
</dbReference>
<dbReference type="EMBL" id="RJJT01000008">
    <property type="protein sequence ID" value="RSB79407.1"/>
    <property type="molecule type" value="Genomic_DNA"/>
</dbReference>
<comment type="caution">
    <text evidence="10">The sequence shown here is derived from an EMBL/GenBank/DDBJ whole genome shotgun (WGS) entry which is preliminary data.</text>
</comment>
<feature type="compositionally biased region" description="Basic and acidic residues" evidence="6">
    <location>
        <begin position="226"/>
        <end position="239"/>
    </location>
</feature>
<feature type="region of interest" description="Disordered" evidence="6">
    <location>
        <begin position="279"/>
        <end position="305"/>
    </location>
</feature>
<feature type="signal peptide" evidence="7">
    <location>
        <begin position="1"/>
        <end position="25"/>
    </location>
</feature>
<evidence type="ECO:0000256" key="5">
    <source>
        <dbReference type="PROSITE-ProRule" id="PRU00473"/>
    </source>
</evidence>
<feature type="repeat" description="TPR" evidence="4">
    <location>
        <begin position="431"/>
        <end position="464"/>
    </location>
</feature>
<dbReference type="Proteomes" id="UP000518315">
    <property type="component" value="Unassembled WGS sequence"/>
</dbReference>
<keyword evidence="4" id="KW-0802">TPR repeat</keyword>
<evidence type="ECO:0000256" key="6">
    <source>
        <dbReference type="SAM" id="MobiDB-lite"/>
    </source>
</evidence>
<name>A0A3R9AW23_9HYPH</name>
<keyword evidence="3" id="KW-0998">Cell outer membrane</keyword>
<keyword evidence="2 5" id="KW-0472">Membrane</keyword>
<feature type="compositionally biased region" description="Low complexity" evidence="6">
    <location>
        <begin position="202"/>
        <end position="217"/>
    </location>
</feature>
<dbReference type="PANTHER" id="PTHR30329:SF21">
    <property type="entry name" value="LIPOPROTEIN YIAD-RELATED"/>
    <property type="match status" value="1"/>
</dbReference>
<evidence type="ECO:0000256" key="4">
    <source>
        <dbReference type="PROSITE-ProRule" id="PRU00339"/>
    </source>
</evidence>